<name>A0A017RST6_9CLOT</name>
<evidence type="ECO:0000256" key="4">
    <source>
        <dbReference type="ARBA" id="ARBA00022729"/>
    </source>
</evidence>
<dbReference type="InterPro" id="IPR023765">
    <property type="entry name" value="SBP_5_CS"/>
</dbReference>
<dbReference type="EMBL" id="AZQP01000037">
    <property type="protein sequence ID" value="EYE87823.1"/>
    <property type="molecule type" value="Genomic_DNA"/>
</dbReference>
<evidence type="ECO:0000259" key="6">
    <source>
        <dbReference type="Pfam" id="PF00496"/>
    </source>
</evidence>
<dbReference type="AlphaFoldDB" id="A0A017RST6"/>
<dbReference type="PANTHER" id="PTHR30290:SF10">
    <property type="entry name" value="PERIPLASMIC OLIGOPEPTIDE-BINDING PROTEIN-RELATED"/>
    <property type="match status" value="1"/>
</dbReference>
<dbReference type="GO" id="GO:0043190">
    <property type="term" value="C:ATP-binding cassette (ABC) transporter complex"/>
    <property type="evidence" value="ECO:0007669"/>
    <property type="project" value="InterPro"/>
</dbReference>
<comment type="caution">
    <text evidence="7">The sequence shown here is derived from an EMBL/GenBank/DDBJ whole genome shotgun (WGS) entry which is preliminary data.</text>
</comment>
<organism evidence="7 8">
    <name type="scientific">Fervidicella metallireducens AeB</name>
    <dbReference type="NCBI Taxonomy" id="1403537"/>
    <lineage>
        <taxon>Bacteria</taxon>
        <taxon>Bacillati</taxon>
        <taxon>Bacillota</taxon>
        <taxon>Clostridia</taxon>
        <taxon>Eubacteriales</taxon>
        <taxon>Clostridiaceae</taxon>
        <taxon>Fervidicella</taxon>
    </lineage>
</organism>
<sequence>MKKKNLVKVLAALLGVLMIVSMFSGCGKSGSDANQKIIYNLGAEPDTIDPAFNEAVDGGNVINAVFEGLTRLDENSKVKPGVAESWDVSDDQLVYTFHLRKDAKWSDGQPVTAKDFEYAWKRVLNPETAAPYVSQLLYIKNAQAYFEGKANVEDLGIEVVDDYTLKVTLEAPTPYFLELCAFATLMPVRKDIVEANKDTWATKPETYIGNGPFVLKTWSHNDAMEFEKNKNYWDEKNVKLTSMTWVMVVEASSALVSYEKGEIDFFEAPPASDMERLKNSGDLQTFPYLGTYYIMFNTKKAPFDNPKVRRALALAFSRQPIIDAALKGGQKPATAFVPYGIYDADGTTEFRVKGGDFYPAEGNVEEAKKLLAEAGYPDGKGFPEVTYLYNTSEAHKKVAEAIQDMWKKNLGINVKLANQEWKVFQNTRKAGDYQIARGGWIGDYMDPMTFIDLFLSKSDLNDPKYNNPVYDDYVAKAKKEANKETRMQYLHEAEKTLMTDMPIAPIYFYTNNVCIKPYVKGVIKTPMGNVYFDRVYIDESLKK</sequence>
<dbReference type="SUPFAM" id="SSF53850">
    <property type="entry name" value="Periplasmic binding protein-like II"/>
    <property type="match status" value="1"/>
</dbReference>
<evidence type="ECO:0000256" key="2">
    <source>
        <dbReference type="ARBA" id="ARBA00005695"/>
    </source>
</evidence>
<dbReference type="Proteomes" id="UP000019681">
    <property type="component" value="Unassembled WGS sequence"/>
</dbReference>
<dbReference type="FunFam" id="3.10.105.10:FF:000001">
    <property type="entry name" value="Oligopeptide ABC transporter, oligopeptide-binding protein"/>
    <property type="match status" value="1"/>
</dbReference>
<evidence type="ECO:0000256" key="3">
    <source>
        <dbReference type="ARBA" id="ARBA00022448"/>
    </source>
</evidence>
<gene>
    <name evidence="7" type="ORF">Q428_11255</name>
</gene>
<dbReference type="RefSeq" id="WP_035380795.1">
    <property type="nucleotide sequence ID" value="NZ_AZQP01000037.1"/>
</dbReference>
<dbReference type="PROSITE" id="PS01040">
    <property type="entry name" value="SBP_BACTERIAL_5"/>
    <property type="match status" value="1"/>
</dbReference>
<keyword evidence="4 5" id="KW-0732">Signal</keyword>
<dbReference type="InterPro" id="IPR000914">
    <property type="entry name" value="SBP_5_dom"/>
</dbReference>
<proteinExistence type="inferred from homology"/>
<feature type="domain" description="Solute-binding protein family 5" evidence="6">
    <location>
        <begin position="77"/>
        <end position="459"/>
    </location>
</feature>
<dbReference type="Gene3D" id="3.10.105.10">
    <property type="entry name" value="Dipeptide-binding Protein, Domain 3"/>
    <property type="match status" value="1"/>
</dbReference>
<dbReference type="Gene3D" id="3.40.190.10">
    <property type="entry name" value="Periplasmic binding protein-like II"/>
    <property type="match status" value="1"/>
</dbReference>
<protein>
    <submittedName>
        <fullName evidence="7">Peptide ABC transporter substrate-binding protein</fullName>
    </submittedName>
</protein>
<dbReference type="GO" id="GO:1904680">
    <property type="term" value="F:peptide transmembrane transporter activity"/>
    <property type="evidence" value="ECO:0007669"/>
    <property type="project" value="TreeGrafter"/>
</dbReference>
<dbReference type="OrthoDB" id="9801912at2"/>
<dbReference type="PIRSF" id="PIRSF002741">
    <property type="entry name" value="MppA"/>
    <property type="match status" value="1"/>
</dbReference>
<dbReference type="CDD" id="cd08504">
    <property type="entry name" value="PBP2_OppA"/>
    <property type="match status" value="1"/>
</dbReference>
<dbReference type="InterPro" id="IPR039424">
    <property type="entry name" value="SBP_5"/>
</dbReference>
<dbReference type="STRING" id="1403537.Q428_11255"/>
<evidence type="ECO:0000313" key="7">
    <source>
        <dbReference type="EMBL" id="EYE87823.1"/>
    </source>
</evidence>
<accession>A0A017RST6</accession>
<dbReference type="GO" id="GO:0015833">
    <property type="term" value="P:peptide transport"/>
    <property type="evidence" value="ECO:0007669"/>
    <property type="project" value="TreeGrafter"/>
</dbReference>
<evidence type="ECO:0000256" key="1">
    <source>
        <dbReference type="ARBA" id="ARBA00004193"/>
    </source>
</evidence>
<keyword evidence="3" id="KW-0813">Transport</keyword>
<reference evidence="7 8" key="1">
    <citation type="journal article" date="2014" name="Genome Announc.">
        <title>Draft Genome Sequence of Fervidicella metallireducens Strain AeBT, an Iron-Reducing Thermoanaerobe from the Great Artesian Basin.</title>
        <authorList>
            <person name="Patel B.K."/>
        </authorList>
    </citation>
    <scope>NUCLEOTIDE SEQUENCE [LARGE SCALE GENOMIC DNA]</scope>
    <source>
        <strain evidence="7 8">AeB</strain>
    </source>
</reference>
<evidence type="ECO:0000256" key="5">
    <source>
        <dbReference type="SAM" id="SignalP"/>
    </source>
</evidence>
<comment type="similarity">
    <text evidence="2">Belongs to the bacterial solute-binding protein 5 family.</text>
</comment>
<dbReference type="InterPro" id="IPR030678">
    <property type="entry name" value="Peptide/Ni-bd"/>
</dbReference>
<feature type="chain" id="PRO_5039712679" evidence="5">
    <location>
        <begin position="25"/>
        <end position="543"/>
    </location>
</feature>
<dbReference type="PROSITE" id="PS51257">
    <property type="entry name" value="PROKAR_LIPOPROTEIN"/>
    <property type="match status" value="1"/>
</dbReference>
<dbReference type="Pfam" id="PF00496">
    <property type="entry name" value="SBP_bac_5"/>
    <property type="match status" value="1"/>
</dbReference>
<feature type="signal peptide" evidence="5">
    <location>
        <begin position="1"/>
        <end position="24"/>
    </location>
</feature>
<dbReference type="FunFam" id="3.90.76.10:FF:000001">
    <property type="entry name" value="Oligopeptide ABC transporter substrate-binding protein"/>
    <property type="match status" value="1"/>
</dbReference>
<evidence type="ECO:0000313" key="8">
    <source>
        <dbReference type="Proteomes" id="UP000019681"/>
    </source>
</evidence>
<dbReference type="PANTHER" id="PTHR30290">
    <property type="entry name" value="PERIPLASMIC BINDING COMPONENT OF ABC TRANSPORTER"/>
    <property type="match status" value="1"/>
</dbReference>
<comment type="subcellular location">
    <subcellularLocation>
        <location evidence="1">Cell membrane</location>
        <topology evidence="1">Lipid-anchor</topology>
    </subcellularLocation>
</comment>
<dbReference type="GO" id="GO:0030288">
    <property type="term" value="C:outer membrane-bounded periplasmic space"/>
    <property type="evidence" value="ECO:0007669"/>
    <property type="project" value="UniProtKB-ARBA"/>
</dbReference>
<keyword evidence="8" id="KW-1185">Reference proteome</keyword>
<dbReference type="Gene3D" id="3.90.76.10">
    <property type="entry name" value="Dipeptide-binding Protein, Domain 1"/>
    <property type="match status" value="1"/>
</dbReference>